<evidence type="ECO:0000313" key="2">
    <source>
        <dbReference type="Proteomes" id="UP000017248"/>
    </source>
</evidence>
<sequence length="158" mass="18138">MGIPAEYVLFDSCFSSPKMFWQLKQLGLDSVGMLKRTKKAYYRYRGRLYDVKGLYERLAASKMRQKEDYLYSSVVEAEYQGHVFQIRLVYVTKRGGKGKYLVLATTQYKLRSKSCTSSMTSGTELIIMSSETSRGLNLICWSFMTILNKSGPQFTPPI</sequence>
<gene>
    <name evidence="1" type="ORF">LHCIRMBIA951_02173</name>
</gene>
<evidence type="ECO:0000313" key="1">
    <source>
        <dbReference type="EMBL" id="CDI57459.1"/>
    </source>
</evidence>
<dbReference type="Proteomes" id="UP000017248">
    <property type="component" value="Unassembled WGS sequence"/>
</dbReference>
<proteinExistence type="predicted"/>
<keyword evidence="2" id="KW-1185">Reference proteome</keyword>
<dbReference type="HOGENOM" id="CLU_1667168_0_0_9"/>
<accession>U6F394</accession>
<reference evidence="1" key="1">
    <citation type="submission" date="2013-09" db="EMBL/GenBank/DDBJ databases">
        <title>Draft Genome Sequence of five Lactobacillus helveticus strains CIRM-BIA 101T, 103, 104, 951 and 953 isolated from milk product.</title>
        <authorList>
            <person name="Valence F."/>
            <person name="Chuat V."/>
            <person name="Ma L."/>
            <person name="Creno S."/>
            <person name="Falentin H."/>
            <person name="Lortal S."/>
            <person name="Bizet C."/>
            <person name="Clermont D."/>
            <person name="Loux V."/>
            <person name="Bouchier C."/>
            <person name="Cousin S."/>
        </authorList>
    </citation>
    <scope>NUCLEOTIDE SEQUENCE [LARGE SCALE GENOMIC DNA]</scope>
    <source>
        <strain evidence="1">CIRM-BIA 951</strain>
    </source>
</reference>
<dbReference type="AlphaFoldDB" id="U6F394"/>
<comment type="caution">
    <text evidence="1">The sequence shown here is derived from an EMBL/GenBank/DDBJ whole genome shotgun (WGS) entry which is preliminary data.</text>
</comment>
<dbReference type="EMBL" id="CBUK010000014">
    <property type="protein sequence ID" value="CDI57459.1"/>
    <property type="molecule type" value="Genomic_DNA"/>
</dbReference>
<protein>
    <submittedName>
        <fullName evidence="1">Transposase IS4 family protein</fullName>
    </submittedName>
</protein>
<organism evidence="1 2">
    <name type="scientific">Lactobacillus helveticus CIRM-BIA 951</name>
    <dbReference type="NCBI Taxonomy" id="1226334"/>
    <lineage>
        <taxon>Bacteria</taxon>
        <taxon>Bacillati</taxon>
        <taxon>Bacillota</taxon>
        <taxon>Bacilli</taxon>
        <taxon>Lactobacillales</taxon>
        <taxon>Lactobacillaceae</taxon>
        <taxon>Lactobacillus</taxon>
    </lineage>
</organism>
<name>U6F394_LACHE</name>